<evidence type="ECO:0000313" key="3">
    <source>
        <dbReference type="EMBL" id="CAG2145929.1"/>
    </source>
</evidence>
<gene>
    <name evidence="3" type="primary">paoB</name>
    <name evidence="3" type="ORF">LMG26411_02836</name>
</gene>
<evidence type="ECO:0000259" key="2">
    <source>
        <dbReference type="PROSITE" id="PS51387"/>
    </source>
</evidence>
<dbReference type="PANTHER" id="PTHR42659:SF1">
    <property type="entry name" value="OXIDOREDUCTASE"/>
    <property type="match status" value="1"/>
</dbReference>
<dbReference type="InterPro" id="IPR036683">
    <property type="entry name" value="CO_DH_flav_C_dom_sf"/>
</dbReference>
<dbReference type="Gene3D" id="3.30.465.10">
    <property type="match status" value="2"/>
</dbReference>
<protein>
    <submittedName>
        <fullName evidence="3">Aldehyde oxidoreductase FAD-binding subunit PaoB</fullName>
        <ecNumber evidence="3">1.2.99.6</ecNumber>
    </submittedName>
</protein>
<dbReference type="RefSeq" id="WP_211953893.1">
    <property type="nucleotide sequence ID" value="NZ_CAJPVI010000015.1"/>
</dbReference>
<comment type="caution">
    <text evidence="3">The sequence shown here is derived from an EMBL/GenBank/DDBJ whole genome shotgun (WGS) entry which is preliminary data.</text>
</comment>
<dbReference type="InterPro" id="IPR016167">
    <property type="entry name" value="FAD-bd_PCMH_sub1"/>
</dbReference>
<dbReference type="Gene3D" id="3.30.390.50">
    <property type="entry name" value="CO dehydrogenase flavoprotein, C-terminal domain"/>
    <property type="match status" value="1"/>
</dbReference>
<name>A0ABM8TH21_9BURK</name>
<dbReference type="SMART" id="SM01092">
    <property type="entry name" value="CO_deh_flav_C"/>
    <property type="match status" value="1"/>
</dbReference>
<dbReference type="Gene3D" id="3.30.43.10">
    <property type="entry name" value="Uridine Diphospho-n-acetylenolpyruvylglucosamine Reductase, domain 2"/>
    <property type="match status" value="1"/>
</dbReference>
<proteinExistence type="predicted"/>
<dbReference type="PROSITE" id="PS51387">
    <property type="entry name" value="FAD_PCMH"/>
    <property type="match status" value="1"/>
</dbReference>
<keyword evidence="1" id="KW-0274">FAD</keyword>
<accession>A0ABM8TH21</accession>
<evidence type="ECO:0000256" key="1">
    <source>
        <dbReference type="ARBA" id="ARBA00022827"/>
    </source>
</evidence>
<evidence type="ECO:0000313" key="4">
    <source>
        <dbReference type="Proteomes" id="UP000672657"/>
    </source>
</evidence>
<organism evidence="3 4">
    <name type="scientific">Cupriavidus numazuensis</name>
    <dbReference type="NCBI Taxonomy" id="221992"/>
    <lineage>
        <taxon>Bacteria</taxon>
        <taxon>Pseudomonadati</taxon>
        <taxon>Pseudomonadota</taxon>
        <taxon>Betaproteobacteria</taxon>
        <taxon>Burkholderiales</taxon>
        <taxon>Burkholderiaceae</taxon>
        <taxon>Cupriavidus</taxon>
    </lineage>
</organism>
<dbReference type="InterPro" id="IPR016169">
    <property type="entry name" value="FAD-bd_PCMH_sub2"/>
</dbReference>
<dbReference type="Pfam" id="PF00941">
    <property type="entry name" value="FAD_binding_5"/>
    <property type="match status" value="1"/>
</dbReference>
<dbReference type="GO" id="GO:0047770">
    <property type="term" value="F:carboxylate reductase activity"/>
    <property type="evidence" value="ECO:0007669"/>
    <property type="project" value="UniProtKB-EC"/>
</dbReference>
<dbReference type="EC" id="1.2.99.6" evidence="3"/>
<dbReference type="InterPro" id="IPR005107">
    <property type="entry name" value="CO_DH_flav_C"/>
</dbReference>
<dbReference type="SUPFAM" id="SSF55447">
    <property type="entry name" value="CO dehydrogenase flavoprotein C-terminal domain-like"/>
    <property type="match status" value="1"/>
</dbReference>
<dbReference type="EMBL" id="CAJPVI010000015">
    <property type="protein sequence ID" value="CAG2145929.1"/>
    <property type="molecule type" value="Genomic_DNA"/>
</dbReference>
<keyword evidence="3" id="KW-0560">Oxidoreductase</keyword>
<dbReference type="Pfam" id="PF03450">
    <property type="entry name" value="CO_deh_flav_C"/>
    <property type="match status" value="1"/>
</dbReference>
<feature type="domain" description="FAD-binding PCMH-type" evidence="2">
    <location>
        <begin position="1"/>
        <end position="222"/>
    </location>
</feature>
<keyword evidence="1" id="KW-0285">Flavoprotein</keyword>
<dbReference type="InterPro" id="IPR051312">
    <property type="entry name" value="Diverse_Substr_Oxidored"/>
</dbReference>
<dbReference type="SUPFAM" id="SSF56176">
    <property type="entry name" value="FAD-binding/transporter-associated domain-like"/>
    <property type="match status" value="1"/>
</dbReference>
<dbReference type="InterPro" id="IPR002346">
    <property type="entry name" value="Mopterin_DH_FAD-bd"/>
</dbReference>
<dbReference type="InterPro" id="IPR016166">
    <property type="entry name" value="FAD-bd_PCMH"/>
</dbReference>
<dbReference type="PANTHER" id="PTHR42659">
    <property type="entry name" value="XANTHINE DEHYDROGENASE SUBUNIT C-RELATED"/>
    <property type="match status" value="1"/>
</dbReference>
<reference evidence="3 4" key="1">
    <citation type="submission" date="2021-03" db="EMBL/GenBank/DDBJ databases">
        <authorList>
            <person name="Peeters C."/>
        </authorList>
    </citation>
    <scope>NUCLEOTIDE SEQUENCE [LARGE SCALE GENOMIC DNA]</scope>
    <source>
        <strain evidence="3 4">LMG 26411</strain>
    </source>
</reference>
<dbReference type="InterPro" id="IPR036318">
    <property type="entry name" value="FAD-bd_PCMH-like_sf"/>
</dbReference>
<keyword evidence="4" id="KW-1185">Reference proteome</keyword>
<sequence length="329" mass="34582">MTPFTYHRATTVDEALQLGRQPGTRYIGGGTNLLDLAKAGVEQPIHLVDVGWLPLGTIESLPDGGARIGATASNADTANHALIRERYPLLSQALLAGASGQLRNMATVGGNLMQRTRCHYFYDTGFSACNKRAPGSGCGALQGVHRMHAILGASEHCIAVNPSDMSVALAALEAVVVVRGDGGERRIAIADFHRLPGNTPQFDTVLRPGEMIVAVDLPPSRLAGHCHYLKVRDRASYAFALVSVAAALELDGRNVRSARLALGGVAHKPWRVPAAEQVLVGRPLSTPAASEAARLLLDGARPLPNNAYKLALAQHAVVRALGIAAGGMA</sequence>
<dbReference type="Proteomes" id="UP000672657">
    <property type="component" value="Unassembled WGS sequence"/>
</dbReference>